<dbReference type="EnsemblProtists" id="EKX46695">
    <property type="protein sequence ID" value="EKX46695"/>
    <property type="gene ID" value="GUITHDRAFT_152294"/>
</dbReference>
<dbReference type="EMBL" id="JH992993">
    <property type="protein sequence ID" value="EKX46695.1"/>
    <property type="molecule type" value="Genomic_DNA"/>
</dbReference>
<feature type="compositionally biased region" description="Polar residues" evidence="1">
    <location>
        <begin position="1"/>
        <end position="39"/>
    </location>
</feature>
<feature type="compositionally biased region" description="Basic and acidic residues" evidence="1">
    <location>
        <begin position="60"/>
        <end position="80"/>
    </location>
</feature>
<dbReference type="GeneID" id="17303455"/>
<protein>
    <submittedName>
        <fullName evidence="2 3">Uncharacterized protein</fullName>
    </submittedName>
</protein>
<reference evidence="3" key="3">
    <citation type="submission" date="2015-06" db="UniProtKB">
        <authorList>
            <consortium name="EnsemblProtists"/>
        </authorList>
    </citation>
    <scope>IDENTIFICATION</scope>
</reference>
<name>L1JF21_GUITC</name>
<gene>
    <name evidence="2" type="ORF">GUITHDRAFT_152294</name>
</gene>
<dbReference type="HOGENOM" id="CLU_1829019_0_0_1"/>
<reference evidence="2 4" key="1">
    <citation type="journal article" date="2012" name="Nature">
        <title>Algal genomes reveal evolutionary mosaicism and the fate of nucleomorphs.</title>
        <authorList>
            <consortium name="DOE Joint Genome Institute"/>
            <person name="Curtis B.A."/>
            <person name="Tanifuji G."/>
            <person name="Burki F."/>
            <person name="Gruber A."/>
            <person name="Irimia M."/>
            <person name="Maruyama S."/>
            <person name="Arias M.C."/>
            <person name="Ball S.G."/>
            <person name="Gile G.H."/>
            <person name="Hirakawa Y."/>
            <person name="Hopkins J.F."/>
            <person name="Kuo A."/>
            <person name="Rensing S.A."/>
            <person name="Schmutz J."/>
            <person name="Symeonidi A."/>
            <person name="Elias M."/>
            <person name="Eveleigh R.J."/>
            <person name="Herman E.K."/>
            <person name="Klute M.J."/>
            <person name="Nakayama T."/>
            <person name="Obornik M."/>
            <person name="Reyes-Prieto A."/>
            <person name="Armbrust E.V."/>
            <person name="Aves S.J."/>
            <person name="Beiko R.G."/>
            <person name="Coutinho P."/>
            <person name="Dacks J.B."/>
            <person name="Durnford D.G."/>
            <person name="Fast N.M."/>
            <person name="Green B.R."/>
            <person name="Grisdale C.J."/>
            <person name="Hempel F."/>
            <person name="Henrissat B."/>
            <person name="Hoppner M.P."/>
            <person name="Ishida K."/>
            <person name="Kim E."/>
            <person name="Koreny L."/>
            <person name="Kroth P.G."/>
            <person name="Liu Y."/>
            <person name="Malik S.B."/>
            <person name="Maier U.G."/>
            <person name="McRose D."/>
            <person name="Mock T."/>
            <person name="Neilson J.A."/>
            <person name="Onodera N.T."/>
            <person name="Poole A.M."/>
            <person name="Pritham E.J."/>
            <person name="Richards T.A."/>
            <person name="Rocap G."/>
            <person name="Roy S.W."/>
            <person name="Sarai C."/>
            <person name="Schaack S."/>
            <person name="Shirato S."/>
            <person name="Slamovits C.H."/>
            <person name="Spencer D.F."/>
            <person name="Suzuki S."/>
            <person name="Worden A.Z."/>
            <person name="Zauner S."/>
            <person name="Barry K."/>
            <person name="Bell C."/>
            <person name="Bharti A.K."/>
            <person name="Crow J.A."/>
            <person name="Grimwood J."/>
            <person name="Kramer R."/>
            <person name="Lindquist E."/>
            <person name="Lucas S."/>
            <person name="Salamov A."/>
            <person name="McFadden G.I."/>
            <person name="Lane C.E."/>
            <person name="Keeling P.J."/>
            <person name="Gray M.W."/>
            <person name="Grigoriev I.V."/>
            <person name="Archibald J.M."/>
        </authorList>
    </citation>
    <scope>NUCLEOTIDE SEQUENCE</scope>
    <source>
        <strain evidence="2 4">CCMP2712</strain>
    </source>
</reference>
<evidence type="ECO:0000313" key="2">
    <source>
        <dbReference type="EMBL" id="EKX46695.1"/>
    </source>
</evidence>
<organism evidence="2">
    <name type="scientific">Guillardia theta (strain CCMP2712)</name>
    <name type="common">Cryptophyte</name>
    <dbReference type="NCBI Taxonomy" id="905079"/>
    <lineage>
        <taxon>Eukaryota</taxon>
        <taxon>Cryptophyceae</taxon>
        <taxon>Pyrenomonadales</taxon>
        <taxon>Geminigeraceae</taxon>
        <taxon>Guillardia</taxon>
    </lineage>
</organism>
<reference evidence="4" key="2">
    <citation type="submission" date="2012-11" db="EMBL/GenBank/DDBJ databases">
        <authorList>
            <person name="Kuo A."/>
            <person name="Curtis B.A."/>
            <person name="Tanifuji G."/>
            <person name="Burki F."/>
            <person name="Gruber A."/>
            <person name="Irimia M."/>
            <person name="Maruyama S."/>
            <person name="Arias M.C."/>
            <person name="Ball S.G."/>
            <person name="Gile G.H."/>
            <person name="Hirakawa Y."/>
            <person name="Hopkins J.F."/>
            <person name="Rensing S.A."/>
            <person name="Schmutz J."/>
            <person name="Symeonidi A."/>
            <person name="Elias M."/>
            <person name="Eveleigh R.J."/>
            <person name="Herman E.K."/>
            <person name="Klute M.J."/>
            <person name="Nakayama T."/>
            <person name="Obornik M."/>
            <person name="Reyes-Prieto A."/>
            <person name="Armbrust E.V."/>
            <person name="Aves S.J."/>
            <person name="Beiko R.G."/>
            <person name="Coutinho P."/>
            <person name="Dacks J.B."/>
            <person name="Durnford D.G."/>
            <person name="Fast N.M."/>
            <person name="Green B.R."/>
            <person name="Grisdale C."/>
            <person name="Hempe F."/>
            <person name="Henrissat B."/>
            <person name="Hoppner M.P."/>
            <person name="Ishida K.-I."/>
            <person name="Kim E."/>
            <person name="Koreny L."/>
            <person name="Kroth P.G."/>
            <person name="Liu Y."/>
            <person name="Malik S.-B."/>
            <person name="Maier U.G."/>
            <person name="McRose D."/>
            <person name="Mock T."/>
            <person name="Neilson J.A."/>
            <person name="Onodera N.T."/>
            <person name="Poole A.M."/>
            <person name="Pritham E.J."/>
            <person name="Richards T.A."/>
            <person name="Rocap G."/>
            <person name="Roy S.W."/>
            <person name="Sarai C."/>
            <person name="Schaack S."/>
            <person name="Shirato S."/>
            <person name="Slamovits C.H."/>
            <person name="Spencer D.F."/>
            <person name="Suzuki S."/>
            <person name="Worden A.Z."/>
            <person name="Zauner S."/>
            <person name="Barry K."/>
            <person name="Bell C."/>
            <person name="Bharti A.K."/>
            <person name="Crow J.A."/>
            <person name="Grimwood J."/>
            <person name="Kramer R."/>
            <person name="Lindquist E."/>
            <person name="Lucas S."/>
            <person name="Salamov A."/>
            <person name="McFadden G.I."/>
            <person name="Lane C.E."/>
            <person name="Keeling P.J."/>
            <person name="Gray M.W."/>
            <person name="Grigoriev I.V."/>
            <person name="Archibald J.M."/>
        </authorList>
    </citation>
    <scope>NUCLEOTIDE SEQUENCE</scope>
    <source>
        <strain evidence="4">CCMP2712</strain>
    </source>
</reference>
<feature type="region of interest" description="Disordered" evidence="1">
    <location>
        <begin position="1"/>
        <end position="141"/>
    </location>
</feature>
<dbReference type="PaxDb" id="55529-EKX46695"/>
<dbReference type="AlphaFoldDB" id="L1JF21"/>
<dbReference type="RefSeq" id="XP_005833675.1">
    <property type="nucleotide sequence ID" value="XM_005833618.1"/>
</dbReference>
<evidence type="ECO:0000256" key="1">
    <source>
        <dbReference type="SAM" id="MobiDB-lite"/>
    </source>
</evidence>
<evidence type="ECO:0000313" key="4">
    <source>
        <dbReference type="Proteomes" id="UP000011087"/>
    </source>
</evidence>
<evidence type="ECO:0000313" key="3">
    <source>
        <dbReference type="EnsemblProtists" id="EKX46695"/>
    </source>
</evidence>
<feature type="compositionally biased region" description="Acidic residues" evidence="1">
    <location>
        <begin position="95"/>
        <end position="104"/>
    </location>
</feature>
<keyword evidence="4" id="KW-1185">Reference proteome</keyword>
<proteinExistence type="predicted"/>
<dbReference type="KEGG" id="gtt:GUITHDRAFT_152294"/>
<sequence length="141" mass="15578">METNSVSSKFLLGDSQTSSLDDAKSTLSSINDTLSNQETNHVEESNDVSMAEEGQEEADTADRPELPVDSRDTLDDRGAHNDPCAAAKQAQGEQCDNEEAEDVQDDSHMELEEQKGIDENKRDDEDENAEGENIEKDEKED</sequence>
<dbReference type="Proteomes" id="UP000011087">
    <property type="component" value="Unassembled WGS sequence"/>
</dbReference>
<feature type="compositionally biased region" description="Basic and acidic residues" evidence="1">
    <location>
        <begin position="105"/>
        <end position="123"/>
    </location>
</feature>
<accession>L1JF21</accession>